<dbReference type="eggNOG" id="KOG3039">
    <property type="taxonomic scope" value="Eukaryota"/>
</dbReference>
<feature type="coiled-coil region" evidence="3">
    <location>
        <begin position="77"/>
        <end position="116"/>
    </location>
</feature>
<evidence type="ECO:0000259" key="4">
    <source>
        <dbReference type="Pfam" id="PF15906"/>
    </source>
</evidence>
<gene>
    <name evidence="5" type="ORF">Bathy05g00870</name>
</gene>
<sequence length="320" mass="35580">MPRGSGRKHSKNAGNMGSENLNYAERKALGFGTIKERLGKDTVKDFNCCALGLHVCADPYATDEGVLYEREFIVRNLIEQKKSIEKMKLSVERLKMQRSEEEKEKEEHAKAKEIKKFHAQNHGGGKYQEMDDVFDDGDGKQIAKRSEFGSKFDKERAESLNEFWTNTVRTKENVAESSSSGISAKKNSLYTKCPQTGKKLRAKDLTKVKWTKATDDESVFICPVTMKTFTNSTPIVILKPTGDAISKEAYDLVIKKEGAYEGKKVDPKKDVIHLQRGGTGFAASGTQVESKIETIIGQGSGRADIRGQNASAPSRFGLRI</sequence>
<dbReference type="GeneID" id="19015591"/>
<dbReference type="Proteomes" id="UP000198341">
    <property type="component" value="Chromosome 5"/>
</dbReference>
<reference evidence="5 6" key="1">
    <citation type="submission" date="2011-10" db="EMBL/GenBank/DDBJ databases">
        <authorList>
            <person name="Genoscope - CEA"/>
        </authorList>
    </citation>
    <scope>NUCLEOTIDE SEQUENCE [LARGE SCALE GENOMIC DNA]</scope>
    <source>
        <strain evidence="5 6">RCC 1105</strain>
    </source>
</reference>
<dbReference type="RefSeq" id="XP_007513086.1">
    <property type="nucleotide sequence ID" value="XM_007513024.1"/>
</dbReference>
<dbReference type="KEGG" id="bpg:Bathy05g00870"/>
<dbReference type="AlphaFoldDB" id="K8EF77"/>
<evidence type="ECO:0000313" key="5">
    <source>
        <dbReference type="EMBL" id="CCO16644.1"/>
    </source>
</evidence>
<dbReference type="Pfam" id="PF15906">
    <property type="entry name" value="zf-NOSIP"/>
    <property type="match status" value="1"/>
</dbReference>
<dbReference type="OrthoDB" id="116827at2759"/>
<proteinExistence type="predicted"/>
<dbReference type="STRING" id="41875.K8EF77"/>
<dbReference type="PANTHER" id="PTHR13063:SF10">
    <property type="entry name" value="NITRIC OXIDE SYNTHASE-INTERACTING PROTEIN"/>
    <property type="match status" value="1"/>
</dbReference>
<dbReference type="PANTHER" id="PTHR13063">
    <property type="entry name" value="ENOS INTERACTING PROTEIN"/>
    <property type="match status" value="1"/>
</dbReference>
<comment type="subcellular location">
    <subcellularLocation>
        <location evidence="1">Nucleus</location>
    </subcellularLocation>
</comment>
<keyword evidence="3" id="KW-0175">Coiled coil</keyword>
<dbReference type="InterPro" id="IPR016818">
    <property type="entry name" value="NOSIP"/>
</dbReference>
<dbReference type="EMBL" id="FO082274">
    <property type="protein sequence ID" value="CCO16644.1"/>
    <property type="molecule type" value="Genomic_DNA"/>
</dbReference>
<dbReference type="GO" id="GO:0005634">
    <property type="term" value="C:nucleus"/>
    <property type="evidence" value="ECO:0007669"/>
    <property type="project" value="UniProtKB-SubCell"/>
</dbReference>
<accession>K8EF77</accession>
<dbReference type="GO" id="GO:0061630">
    <property type="term" value="F:ubiquitin protein ligase activity"/>
    <property type="evidence" value="ECO:0007669"/>
    <property type="project" value="InterPro"/>
</dbReference>
<evidence type="ECO:0000313" key="6">
    <source>
        <dbReference type="Proteomes" id="UP000198341"/>
    </source>
</evidence>
<protein>
    <recommendedName>
        <fullName evidence="4">Nitric oxide synthase-interacting protein zinc-finger domain-containing protein</fullName>
    </recommendedName>
</protein>
<evidence type="ECO:0000256" key="1">
    <source>
        <dbReference type="ARBA" id="ARBA00004123"/>
    </source>
</evidence>
<feature type="domain" description="Nitric oxide synthase-interacting protein zinc-finger" evidence="4">
    <location>
        <begin position="26"/>
        <end position="81"/>
    </location>
</feature>
<keyword evidence="2" id="KW-0539">Nucleus</keyword>
<organism evidence="5 6">
    <name type="scientific">Bathycoccus prasinos</name>
    <dbReference type="NCBI Taxonomy" id="41875"/>
    <lineage>
        <taxon>Eukaryota</taxon>
        <taxon>Viridiplantae</taxon>
        <taxon>Chlorophyta</taxon>
        <taxon>Mamiellophyceae</taxon>
        <taxon>Mamiellales</taxon>
        <taxon>Bathycoccaceae</taxon>
        <taxon>Bathycoccus</taxon>
    </lineage>
</organism>
<name>K8EF77_9CHLO</name>
<evidence type="ECO:0000256" key="2">
    <source>
        <dbReference type="ARBA" id="ARBA00023242"/>
    </source>
</evidence>
<dbReference type="InterPro" id="IPR031790">
    <property type="entry name" value="Znf-NOSIP"/>
</dbReference>
<evidence type="ECO:0000256" key="3">
    <source>
        <dbReference type="SAM" id="Coils"/>
    </source>
</evidence>
<keyword evidence="6" id="KW-1185">Reference proteome</keyword>